<dbReference type="EMBL" id="VLTJ01000042">
    <property type="protein sequence ID" value="TSH89177.1"/>
    <property type="molecule type" value="Genomic_DNA"/>
</dbReference>
<dbReference type="Pfam" id="PF00501">
    <property type="entry name" value="AMP-binding"/>
    <property type="match status" value="1"/>
</dbReference>
<reference evidence="3 4" key="1">
    <citation type="submission" date="2019-07" db="EMBL/GenBank/DDBJ databases">
        <title>Qingshengfaniella alkalisoli gen. nov., sp. nov., isolated from saline soil.</title>
        <authorList>
            <person name="Xu L."/>
            <person name="Huang X.-X."/>
            <person name="Sun J.-Q."/>
        </authorList>
    </citation>
    <scope>NUCLEOTIDE SEQUENCE [LARGE SCALE GENOMIC DNA]</scope>
    <source>
        <strain evidence="3 4">DSM 27279</strain>
    </source>
</reference>
<dbReference type="Pfam" id="PF13193">
    <property type="entry name" value="AMP-binding_C"/>
    <property type="match status" value="1"/>
</dbReference>
<organism evidence="3 4">
    <name type="scientific">Verticiella sediminum</name>
    <dbReference type="NCBI Taxonomy" id="1247510"/>
    <lineage>
        <taxon>Bacteria</taxon>
        <taxon>Pseudomonadati</taxon>
        <taxon>Pseudomonadota</taxon>
        <taxon>Betaproteobacteria</taxon>
        <taxon>Burkholderiales</taxon>
        <taxon>Alcaligenaceae</taxon>
        <taxon>Verticiella</taxon>
    </lineage>
</organism>
<evidence type="ECO:0000313" key="4">
    <source>
        <dbReference type="Proteomes" id="UP000318405"/>
    </source>
</evidence>
<sequence length="513" mass="57393">MAMPTEETIGRILQRTAREAPDRVYCTFLGETITCAQLNARANQIAHLLLANGLKKGDRVGLMLPSHPEHLYAIFALAKLGLVRVPVNVHLVGEPLAHILRHMRPDLVIADAGHRQKLQALDSPPQRVLWRDDGHGEFDAWRTQPDSEPPFDVAPDDIIVLTPSSGTTGLPKGVRKSDRHMRAGPATVLRMTDAQPGDVFLFWEQLHHGAGVTVSIAALIGGFQLAMQESFSASRFWDQARAAGATHIHYLGSVLPMLLKQPERPDDREHRVRIAWGGGCPSAIWKRFEQRFGVQIREGYGMSELLNFVTLNPDGRVGSIGRPLSCYDIRLADDAGRAVADGEIGEITVRARIPELGFLGYLDNPEAEAASYRDGWFLTGDLATQDADGHLFYAGRKKDMLRRRGINISAWEVESVFARHQAIEEVALVGVPSELGEDELKLFVRLKDGHRVSERELVEWSLAHLPYFQVPRYMVFIDEFPKTPTQRIQKKELSRSTDAVWDREREGLTAKRL</sequence>
<evidence type="ECO:0000259" key="1">
    <source>
        <dbReference type="Pfam" id="PF00501"/>
    </source>
</evidence>
<dbReference type="PANTHER" id="PTHR43767:SF1">
    <property type="entry name" value="NONRIBOSOMAL PEPTIDE SYNTHASE PES1 (EUROFUNG)-RELATED"/>
    <property type="match status" value="1"/>
</dbReference>
<comment type="caution">
    <text evidence="3">The sequence shown here is derived from an EMBL/GenBank/DDBJ whole genome shotgun (WGS) entry which is preliminary data.</text>
</comment>
<dbReference type="InterPro" id="IPR045851">
    <property type="entry name" value="AMP-bd_C_sf"/>
</dbReference>
<dbReference type="OrthoDB" id="9766486at2"/>
<dbReference type="AlphaFoldDB" id="A0A556A8G0"/>
<evidence type="ECO:0000313" key="3">
    <source>
        <dbReference type="EMBL" id="TSH89177.1"/>
    </source>
</evidence>
<dbReference type="InterPro" id="IPR050237">
    <property type="entry name" value="ATP-dep_AMP-bd_enzyme"/>
</dbReference>
<dbReference type="InterPro" id="IPR000873">
    <property type="entry name" value="AMP-dep_synth/lig_dom"/>
</dbReference>
<dbReference type="InterPro" id="IPR020845">
    <property type="entry name" value="AMP-binding_CS"/>
</dbReference>
<dbReference type="InterPro" id="IPR042099">
    <property type="entry name" value="ANL_N_sf"/>
</dbReference>
<keyword evidence="3" id="KW-0436">Ligase</keyword>
<protein>
    <submittedName>
        <fullName evidence="3">ATP-dependent acyl-CoA ligase</fullName>
    </submittedName>
</protein>
<proteinExistence type="predicted"/>
<feature type="domain" description="AMP-dependent synthetase/ligase" evidence="1">
    <location>
        <begin position="13"/>
        <end position="352"/>
    </location>
</feature>
<dbReference type="Gene3D" id="3.30.300.30">
    <property type="match status" value="1"/>
</dbReference>
<feature type="domain" description="AMP-binding enzyme C-terminal" evidence="2">
    <location>
        <begin position="412"/>
        <end position="485"/>
    </location>
</feature>
<dbReference type="PROSITE" id="PS00455">
    <property type="entry name" value="AMP_BINDING"/>
    <property type="match status" value="1"/>
</dbReference>
<dbReference type="PANTHER" id="PTHR43767">
    <property type="entry name" value="LONG-CHAIN-FATTY-ACID--COA LIGASE"/>
    <property type="match status" value="1"/>
</dbReference>
<dbReference type="GO" id="GO:0016878">
    <property type="term" value="F:acid-thiol ligase activity"/>
    <property type="evidence" value="ECO:0007669"/>
    <property type="project" value="UniProtKB-ARBA"/>
</dbReference>
<gene>
    <name evidence="3" type="ORF">FOZ76_26145</name>
</gene>
<accession>A0A556A8G0</accession>
<name>A0A556A8G0_9BURK</name>
<dbReference type="SUPFAM" id="SSF56801">
    <property type="entry name" value="Acetyl-CoA synthetase-like"/>
    <property type="match status" value="1"/>
</dbReference>
<dbReference type="InterPro" id="IPR025110">
    <property type="entry name" value="AMP-bd_C"/>
</dbReference>
<evidence type="ECO:0000259" key="2">
    <source>
        <dbReference type="Pfam" id="PF13193"/>
    </source>
</evidence>
<dbReference type="Proteomes" id="UP000318405">
    <property type="component" value="Unassembled WGS sequence"/>
</dbReference>
<dbReference type="Gene3D" id="3.40.50.12780">
    <property type="entry name" value="N-terminal domain of ligase-like"/>
    <property type="match status" value="1"/>
</dbReference>
<keyword evidence="4" id="KW-1185">Reference proteome</keyword>